<sequence>MSEAGIQHVVLYRTPKGWRVSVTEIPGAIGCGVLPDTPQDAPIEIAQDDLLQYLRQYWNFEGTLTWQQTEPNWWAAEPGPPAGQSEIV</sequence>
<organism evidence="1 2">
    <name type="scientific">Planosporangium mesophilum</name>
    <dbReference type="NCBI Taxonomy" id="689768"/>
    <lineage>
        <taxon>Bacteria</taxon>
        <taxon>Bacillati</taxon>
        <taxon>Actinomycetota</taxon>
        <taxon>Actinomycetes</taxon>
        <taxon>Micromonosporales</taxon>
        <taxon>Micromonosporaceae</taxon>
        <taxon>Planosporangium</taxon>
    </lineage>
</organism>
<dbReference type="AlphaFoldDB" id="A0A8J3TDW1"/>
<keyword evidence="2" id="KW-1185">Reference proteome</keyword>
<protein>
    <submittedName>
        <fullName evidence="1">Uncharacterized protein</fullName>
    </submittedName>
</protein>
<dbReference type="RefSeq" id="WP_168116952.1">
    <property type="nucleotide sequence ID" value="NZ_BOON01000039.1"/>
</dbReference>
<proteinExistence type="predicted"/>
<accession>A0A8J3TDW1</accession>
<evidence type="ECO:0000313" key="2">
    <source>
        <dbReference type="Proteomes" id="UP000599074"/>
    </source>
</evidence>
<dbReference type="EMBL" id="BOON01000039">
    <property type="protein sequence ID" value="GII24643.1"/>
    <property type="molecule type" value="Genomic_DNA"/>
</dbReference>
<gene>
    <name evidence="1" type="ORF">Pme01_42400</name>
</gene>
<reference evidence="1" key="1">
    <citation type="submission" date="2021-01" db="EMBL/GenBank/DDBJ databases">
        <title>Whole genome shotgun sequence of Planosporangium mesophilum NBRC 109066.</title>
        <authorList>
            <person name="Komaki H."/>
            <person name="Tamura T."/>
        </authorList>
    </citation>
    <scope>NUCLEOTIDE SEQUENCE</scope>
    <source>
        <strain evidence="1">NBRC 109066</strain>
    </source>
</reference>
<evidence type="ECO:0000313" key="1">
    <source>
        <dbReference type="EMBL" id="GII24643.1"/>
    </source>
</evidence>
<dbReference type="Proteomes" id="UP000599074">
    <property type="component" value="Unassembled WGS sequence"/>
</dbReference>
<comment type="caution">
    <text evidence="1">The sequence shown here is derived from an EMBL/GenBank/DDBJ whole genome shotgun (WGS) entry which is preliminary data.</text>
</comment>
<name>A0A8J3TDW1_9ACTN</name>